<feature type="repeat" description="ANK" evidence="3">
    <location>
        <begin position="39"/>
        <end position="72"/>
    </location>
</feature>
<dbReference type="PROSITE" id="PS50297">
    <property type="entry name" value="ANK_REP_REGION"/>
    <property type="match status" value="2"/>
</dbReference>
<keyword evidence="8" id="KW-1185">Reference proteome</keyword>
<dbReference type="PANTHER" id="PTHR24171">
    <property type="entry name" value="ANKYRIN REPEAT DOMAIN-CONTAINING PROTEIN 39-RELATED"/>
    <property type="match status" value="1"/>
</dbReference>
<feature type="domain" description="RING-type" evidence="6">
    <location>
        <begin position="361"/>
        <end position="400"/>
    </location>
</feature>
<evidence type="ECO:0000256" key="3">
    <source>
        <dbReference type="PROSITE-ProRule" id="PRU00023"/>
    </source>
</evidence>
<protein>
    <recommendedName>
        <fullName evidence="6">RING-type domain-containing protein</fullName>
    </recommendedName>
</protein>
<evidence type="ECO:0000313" key="8">
    <source>
        <dbReference type="Proteomes" id="UP001443914"/>
    </source>
</evidence>
<proteinExistence type="predicted"/>
<keyword evidence="1" id="KW-0677">Repeat</keyword>
<dbReference type="PROSITE" id="PS50089">
    <property type="entry name" value="ZF_RING_2"/>
    <property type="match status" value="1"/>
</dbReference>
<dbReference type="InterPro" id="IPR036770">
    <property type="entry name" value="Ankyrin_rpt-contain_sf"/>
</dbReference>
<keyword evidence="2 3" id="KW-0040">ANK repeat</keyword>
<dbReference type="PROSITE" id="PS50088">
    <property type="entry name" value="ANK_REPEAT"/>
    <property type="match status" value="2"/>
</dbReference>
<dbReference type="PANTHER" id="PTHR24171:SF9">
    <property type="entry name" value="ANKYRIN REPEAT DOMAIN-CONTAINING PROTEIN 39"/>
    <property type="match status" value="1"/>
</dbReference>
<feature type="compositionally biased region" description="Polar residues" evidence="5">
    <location>
        <begin position="256"/>
        <end position="284"/>
    </location>
</feature>
<dbReference type="Gene3D" id="1.25.40.20">
    <property type="entry name" value="Ankyrin repeat-containing domain"/>
    <property type="match status" value="1"/>
</dbReference>
<evidence type="ECO:0000256" key="5">
    <source>
        <dbReference type="SAM" id="MobiDB-lite"/>
    </source>
</evidence>
<dbReference type="Pfam" id="PF13920">
    <property type="entry name" value="zf-C3HC4_3"/>
    <property type="match status" value="1"/>
</dbReference>
<dbReference type="InterPro" id="IPR001841">
    <property type="entry name" value="Znf_RING"/>
</dbReference>
<feature type="region of interest" description="Disordered" evidence="5">
    <location>
        <begin position="251"/>
        <end position="351"/>
    </location>
</feature>
<evidence type="ECO:0000256" key="1">
    <source>
        <dbReference type="ARBA" id="ARBA00022737"/>
    </source>
</evidence>
<reference evidence="7" key="1">
    <citation type="submission" date="2024-03" db="EMBL/GenBank/DDBJ databases">
        <title>WGS assembly of Saponaria officinalis var. Norfolk2.</title>
        <authorList>
            <person name="Jenkins J."/>
            <person name="Shu S."/>
            <person name="Grimwood J."/>
            <person name="Barry K."/>
            <person name="Goodstein D."/>
            <person name="Schmutz J."/>
            <person name="Leebens-Mack J."/>
            <person name="Osbourn A."/>
        </authorList>
    </citation>
    <scope>NUCLEOTIDE SEQUENCE [LARGE SCALE GENOMIC DNA]</scope>
    <source>
        <strain evidence="7">JIC</strain>
    </source>
</reference>
<dbReference type="Pfam" id="PF13857">
    <property type="entry name" value="Ank_5"/>
    <property type="match status" value="1"/>
</dbReference>
<dbReference type="InterPro" id="IPR013083">
    <property type="entry name" value="Znf_RING/FYVE/PHD"/>
</dbReference>
<organism evidence="7 8">
    <name type="scientific">Saponaria officinalis</name>
    <name type="common">Common soapwort</name>
    <name type="synonym">Lychnis saponaria</name>
    <dbReference type="NCBI Taxonomy" id="3572"/>
    <lineage>
        <taxon>Eukaryota</taxon>
        <taxon>Viridiplantae</taxon>
        <taxon>Streptophyta</taxon>
        <taxon>Embryophyta</taxon>
        <taxon>Tracheophyta</taxon>
        <taxon>Spermatophyta</taxon>
        <taxon>Magnoliopsida</taxon>
        <taxon>eudicotyledons</taxon>
        <taxon>Gunneridae</taxon>
        <taxon>Pentapetalae</taxon>
        <taxon>Caryophyllales</taxon>
        <taxon>Caryophyllaceae</taxon>
        <taxon>Caryophylleae</taxon>
        <taxon>Saponaria</taxon>
    </lineage>
</organism>
<dbReference type="EMBL" id="JBDFQZ010000007">
    <property type="protein sequence ID" value="KAK9704808.1"/>
    <property type="molecule type" value="Genomic_DNA"/>
</dbReference>
<evidence type="ECO:0000313" key="7">
    <source>
        <dbReference type="EMBL" id="KAK9704808.1"/>
    </source>
</evidence>
<keyword evidence="4" id="KW-0863">Zinc-finger</keyword>
<dbReference type="SUPFAM" id="SSF48403">
    <property type="entry name" value="Ankyrin repeat"/>
    <property type="match status" value="1"/>
</dbReference>
<feature type="repeat" description="ANK" evidence="3">
    <location>
        <begin position="75"/>
        <end position="107"/>
    </location>
</feature>
<dbReference type="Proteomes" id="UP001443914">
    <property type="component" value="Unassembled WGS sequence"/>
</dbReference>
<dbReference type="Gene3D" id="3.30.40.10">
    <property type="entry name" value="Zinc/RING finger domain, C3HC4 (zinc finger)"/>
    <property type="match status" value="1"/>
</dbReference>
<dbReference type="GO" id="GO:0008270">
    <property type="term" value="F:zinc ion binding"/>
    <property type="evidence" value="ECO:0007669"/>
    <property type="project" value="UniProtKB-KW"/>
</dbReference>
<name>A0AAW1JLX6_SAPOF</name>
<evidence type="ECO:0000256" key="4">
    <source>
        <dbReference type="PROSITE-ProRule" id="PRU00175"/>
    </source>
</evidence>
<sequence>MGQKHSKDRLLYQYVVNGDIGGIQFLSKQGASLEWKDKEGKTPLIVAANDGGHYGVAETLIELGANVNAYCKGSHGGTPLHYAAKEGLDRTVALLLAHGANAFVKNHENRTPLDVARKNGRNLVVREIEGRICYFSGYIREAFGPGFSDVSAPQMSSRLIWVVVVPRSLHKPPKRPELELVIYSTPQDAEPRKVVSLRSSKIKEPRFDQPSPALIIFNKKTKTRYKFSPVTYSDKQQLRRLYNACKGISQVKPASAQKNTEPSTQTEPPRNSWDYTLSSPTSWRSPAPMTPINNPWTHEPTRRTRDYTPQGASGSWSAPHLSPNRHNSGVAASETTVPSAPPITVTETRRGPTEVVSMSKCVVCWEATVEAASVPCGHVSCCLSCLQEIKDNHGVCPVCRAPIDRVMKLYGI</sequence>
<evidence type="ECO:0000256" key="2">
    <source>
        <dbReference type="ARBA" id="ARBA00023043"/>
    </source>
</evidence>
<gene>
    <name evidence="7" type="ORF">RND81_07G012700</name>
</gene>
<dbReference type="SUPFAM" id="SSF57850">
    <property type="entry name" value="RING/U-box"/>
    <property type="match status" value="1"/>
</dbReference>
<dbReference type="SMART" id="SM00248">
    <property type="entry name" value="ANK"/>
    <property type="match status" value="3"/>
</dbReference>
<dbReference type="InterPro" id="IPR002110">
    <property type="entry name" value="Ankyrin_rpt"/>
</dbReference>
<keyword evidence="4" id="KW-0479">Metal-binding</keyword>
<evidence type="ECO:0000259" key="6">
    <source>
        <dbReference type="PROSITE" id="PS50089"/>
    </source>
</evidence>
<accession>A0AAW1JLX6</accession>
<keyword evidence="4" id="KW-0862">Zinc</keyword>
<comment type="caution">
    <text evidence="7">The sequence shown here is derived from an EMBL/GenBank/DDBJ whole genome shotgun (WGS) entry which is preliminary data.</text>
</comment>
<dbReference type="AlphaFoldDB" id="A0AAW1JLX6"/>